<evidence type="ECO:0000313" key="2">
    <source>
        <dbReference type="EMBL" id="SDA78477.1"/>
    </source>
</evidence>
<evidence type="ECO:0000256" key="1">
    <source>
        <dbReference type="SAM" id="Coils"/>
    </source>
</evidence>
<sequence length="1118" mass="126945">MKARLRVLRGKGMKFLFETIILFSWAGITYAQTPCENNQIIPVWNRLQDVQNIYGPNYQSGPKAFLTAGFERKKMTPNLEIGINWLKGYFQSISGSRYADFSFRYLKGFTPEENLKTNEWYLSTGLVSSYSTRILSPYVLCSEGKMRELDGPSLIDISFNRLNHLAERLVVSVNSIDYPYLINEKPVYKIPKITRSQGRIDYYRYPGSPPENVTNFANWDFLDVYILRNSDKPLFIPFTRKEILEAKVKDLGRIYEERKKLIIEYTQIRPEHEFDQELADRIAEIKKNTAEGAWGYSKENMENRIQLATENNRLAKKEEANKLHSELDVLEEDYNESIRMIQNYLANQPESVLNRPVREYFSVTFGVEMVDRMLEEFDRDLTDSDWGNNTVMAYINPDYFDTKAPLDVPQLITVEFVNLEGAHKHLNEVVDRINQKMDFKALQALFPNVNMAGAGPPISQPIQVKTKKPGRYLDKLEELGPDPYPSSQSKANTVTLNFGGPGFNAAPIQVKFPEKPSALGSIANLSDLLLYDSFLDELKSKFLSQLTSEQKGTYDQWIREYDLKTVEDFTQLSMLSWINSNPKASIYLDFEAVKRFPTSGLAANNLAVHLLKSGYPDKSLPILNYWLKEFPDNSLLLGNAATANYYLGEVEKAFQLAKQTVEQDSLHPNANKILAFVHHRKGEKEPAKKASERSLEGSYDEELVALLQEIDPQAPISKIIYNGRKRPYTPQLMDKFRMPGAIQGTDDAEDQSEVILEVLQSIEMTVAAITKTTSEAIIEQAARKNIRQVMTQGGIPIMQMLAQAIYFQSLQTYQEDYSREKERFFKSLNELGNNYSWKVNTITKGYDSEMSKIEGGADWEGERKLAELAKAKCAKLNLALDEYYMETAPLINQMVVRLELMSRDHHSTLSYWAPIWLQSKEAADFPGIQLNYLRDMREILNKYPIELPLDCDRFTIKEEEVVRGTLMVWEDQYCPVKVTAGVGPIKGGINCNTFSLSGGEFLVGEVEVKVNRDWDSIEEVTVGAGVGLTLDVGLKNKATKSGAGFSAELSSKGFVKLTKDPKTLEWNFRNTDAGIKTEATVGADIGRFGVEVKLAETSMGFRSGITSDGMIPKMIDSF</sequence>
<protein>
    <submittedName>
        <fullName evidence="2">Uncharacterized protein</fullName>
    </submittedName>
</protein>
<accession>A0A1G5Y8X4</accession>
<feature type="coiled-coil region" evidence="1">
    <location>
        <begin position="298"/>
        <end position="347"/>
    </location>
</feature>
<dbReference type="AlphaFoldDB" id="A0A1G5Y8X4"/>
<proteinExistence type="predicted"/>
<keyword evidence="1" id="KW-0175">Coiled coil</keyword>
<dbReference type="SUPFAM" id="SSF48452">
    <property type="entry name" value="TPR-like"/>
    <property type="match status" value="1"/>
</dbReference>
<keyword evidence="3" id="KW-1185">Reference proteome</keyword>
<name>A0A1G5Y8X4_9BACT</name>
<reference evidence="3" key="1">
    <citation type="submission" date="2016-10" db="EMBL/GenBank/DDBJ databases">
        <authorList>
            <person name="Varghese N."/>
            <person name="Submissions S."/>
        </authorList>
    </citation>
    <scope>NUCLEOTIDE SEQUENCE [LARGE SCALE GENOMIC DNA]</scope>
    <source>
        <strain evidence="3">DSM 22703</strain>
    </source>
</reference>
<dbReference type="InterPro" id="IPR011990">
    <property type="entry name" value="TPR-like_helical_dom_sf"/>
</dbReference>
<dbReference type="STRING" id="279824.SAMN03080617_02312"/>
<organism evidence="2 3">
    <name type="scientific">Algoriphagus alkaliphilus</name>
    <dbReference type="NCBI Taxonomy" id="279824"/>
    <lineage>
        <taxon>Bacteria</taxon>
        <taxon>Pseudomonadati</taxon>
        <taxon>Bacteroidota</taxon>
        <taxon>Cytophagia</taxon>
        <taxon>Cytophagales</taxon>
        <taxon>Cyclobacteriaceae</taxon>
        <taxon>Algoriphagus</taxon>
    </lineage>
</organism>
<dbReference type="EMBL" id="FMXE01000014">
    <property type="protein sequence ID" value="SDA78477.1"/>
    <property type="molecule type" value="Genomic_DNA"/>
</dbReference>
<dbReference type="Proteomes" id="UP000198756">
    <property type="component" value="Unassembled WGS sequence"/>
</dbReference>
<dbReference type="Gene3D" id="1.25.40.10">
    <property type="entry name" value="Tetratricopeptide repeat domain"/>
    <property type="match status" value="1"/>
</dbReference>
<dbReference type="OrthoDB" id="1492733at2"/>
<gene>
    <name evidence="2" type="ORF">SAMN03080617_02312</name>
</gene>
<dbReference type="RefSeq" id="WP_092730094.1">
    <property type="nucleotide sequence ID" value="NZ_FMXE01000014.1"/>
</dbReference>
<evidence type="ECO:0000313" key="3">
    <source>
        <dbReference type="Proteomes" id="UP000198756"/>
    </source>
</evidence>